<accession>A0AA35PMV1</accession>
<dbReference type="SUPFAM" id="SSF56219">
    <property type="entry name" value="DNase I-like"/>
    <property type="match status" value="1"/>
</dbReference>
<dbReference type="InterPro" id="IPR036691">
    <property type="entry name" value="Endo/exonu/phosph_ase_sf"/>
</dbReference>
<proteinExistence type="predicted"/>
<sequence length="106" mass="12247">MDKKINPQGKKRLEWVYSHDLYILHGSPVNVLYGQIRLLHKRRGSVIDYIIVSPSLFHSVNSFEVLERAESNHFPLLVKIYPLLESLSSPPPSQQILPESLWVQKS</sequence>
<reference evidence="1" key="1">
    <citation type="submission" date="2022-12" db="EMBL/GenBank/DDBJ databases">
        <authorList>
            <person name="Alioto T."/>
            <person name="Alioto T."/>
            <person name="Gomez Garrido J."/>
        </authorList>
    </citation>
    <scope>NUCLEOTIDE SEQUENCE</scope>
</reference>
<organism evidence="1 2">
    <name type="scientific">Podarcis lilfordi</name>
    <name type="common">Lilford's wall lizard</name>
    <dbReference type="NCBI Taxonomy" id="74358"/>
    <lineage>
        <taxon>Eukaryota</taxon>
        <taxon>Metazoa</taxon>
        <taxon>Chordata</taxon>
        <taxon>Craniata</taxon>
        <taxon>Vertebrata</taxon>
        <taxon>Euteleostomi</taxon>
        <taxon>Lepidosauria</taxon>
        <taxon>Squamata</taxon>
        <taxon>Bifurcata</taxon>
        <taxon>Unidentata</taxon>
        <taxon>Episquamata</taxon>
        <taxon>Laterata</taxon>
        <taxon>Lacertibaenia</taxon>
        <taxon>Lacertidae</taxon>
        <taxon>Podarcis</taxon>
    </lineage>
</organism>
<gene>
    <name evidence="1" type="ORF">PODLI_1B034016</name>
</gene>
<dbReference type="Proteomes" id="UP001178461">
    <property type="component" value="Chromosome 13"/>
</dbReference>
<evidence type="ECO:0000313" key="1">
    <source>
        <dbReference type="EMBL" id="CAI5791695.1"/>
    </source>
</evidence>
<dbReference type="Gene3D" id="3.60.10.10">
    <property type="entry name" value="Endonuclease/exonuclease/phosphatase"/>
    <property type="match status" value="1"/>
</dbReference>
<protein>
    <recommendedName>
        <fullName evidence="3">Endonuclease/exonuclease/phosphatase domain-containing protein</fullName>
    </recommendedName>
</protein>
<evidence type="ECO:0000313" key="2">
    <source>
        <dbReference type="Proteomes" id="UP001178461"/>
    </source>
</evidence>
<dbReference type="EMBL" id="OX395138">
    <property type="protein sequence ID" value="CAI5791695.1"/>
    <property type="molecule type" value="Genomic_DNA"/>
</dbReference>
<evidence type="ECO:0008006" key="3">
    <source>
        <dbReference type="Google" id="ProtNLM"/>
    </source>
</evidence>
<keyword evidence="2" id="KW-1185">Reference proteome</keyword>
<dbReference type="AlphaFoldDB" id="A0AA35PMV1"/>
<name>A0AA35PMV1_9SAUR</name>